<dbReference type="InterPro" id="IPR050266">
    <property type="entry name" value="AB_hydrolase_sf"/>
</dbReference>
<feature type="domain" description="AB hydrolase-1" evidence="2">
    <location>
        <begin position="336"/>
        <end position="456"/>
    </location>
</feature>
<dbReference type="EMBL" id="RHPO01000004">
    <property type="protein sequence ID" value="RRT93499.1"/>
    <property type="molecule type" value="Genomic_DNA"/>
</dbReference>
<dbReference type="Gene3D" id="3.40.50.1820">
    <property type="entry name" value="alpha/beta hydrolase"/>
    <property type="match status" value="1"/>
</dbReference>
<dbReference type="RefSeq" id="WP_125349189.1">
    <property type="nucleotide sequence ID" value="NZ_RHPN01000004.1"/>
</dbReference>
<keyword evidence="1 3" id="KW-0378">Hydrolase</keyword>
<dbReference type="Gene3D" id="2.60.40.1120">
    <property type="entry name" value="Carboxypeptidase-like, regulatory domain"/>
    <property type="match status" value="1"/>
</dbReference>
<dbReference type="AlphaFoldDB" id="A0A3R8UEC1"/>
<dbReference type="Pfam" id="PF13715">
    <property type="entry name" value="CarbopepD_reg_2"/>
    <property type="match status" value="1"/>
</dbReference>
<evidence type="ECO:0000313" key="4">
    <source>
        <dbReference type="Proteomes" id="UP000267844"/>
    </source>
</evidence>
<dbReference type="GO" id="GO:0016020">
    <property type="term" value="C:membrane"/>
    <property type="evidence" value="ECO:0007669"/>
    <property type="project" value="TreeGrafter"/>
</dbReference>
<proteinExistence type="predicted"/>
<dbReference type="PANTHER" id="PTHR43798:SF31">
    <property type="entry name" value="AB HYDROLASE SUPERFAMILY PROTEIN YCLE"/>
    <property type="match status" value="1"/>
</dbReference>
<organism evidence="3 4">
    <name type="scientific">Empedobacter falsenii</name>
    <dbReference type="NCBI Taxonomy" id="343874"/>
    <lineage>
        <taxon>Bacteria</taxon>
        <taxon>Pseudomonadati</taxon>
        <taxon>Bacteroidota</taxon>
        <taxon>Flavobacteriia</taxon>
        <taxon>Flavobacteriales</taxon>
        <taxon>Weeksellaceae</taxon>
        <taxon>Empedobacter</taxon>
    </lineage>
</organism>
<accession>A0A3R8UEC1</accession>
<dbReference type="GO" id="GO:0016787">
    <property type="term" value="F:hydrolase activity"/>
    <property type="evidence" value="ECO:0007669"/>
    <property type="project" value="UniProtKB-KW"/>
</dbReference>
<dbReference type="PANTHER" id="PTHR43798">
    <property type="entry name" value="MONOACYLGLYCEROL LIPASE"/>
    <property type="match status" value="1"/>
</dbReference>
<protein>
    <submittedName>
        <fullName evidence="3">Alpha/beta fold hydrolase</fullName>
    </submittedName>
</protein>
<dbReference type="InterPro" id="IPR008969">
    <property type="entry name" value="CarboxyPept-like_regulatory"/>
</dbReference>
<dbReference type="InterPro" id="IPR029058">
    <property type="entry name" value="AB_hydrolase_fold"/>
</dbReference>
<evidence type="ECO:0000256" key="1">
    <source>
        <dbReference type="ARBA" id="ARBA00022801"/>
    </source>
</evidence>
<dbReference type="SUPFAM" id="SSF49464">
    <property type="entry name" value="Carboxypeptidase regulatory domain-like"/>
    <property type="match status" value="1"/>
</dbReference>
<name>A0A3R8UEC1_9FLAO</name>
<dbReference type="Proteomes" id="UP000267844">
    <property type="component" value="Unassembled WGS sequence"/>
</dbReference>
<dbReference type="InterPro" id="IPR000073">
    <property type="entry name" value="AB_hydrolase_1"/>
</dbReference>
<comment type="caution">
    <text evidence="3">The sequence shown here is derived from an EMBL/GenBank/DDBJ whole genome shotgun (WGS) entry which is preliminary data.</text>
</comment>
<evidence type="ECO:0000313" key="3">
    <source>
        <dbReference type="EMBL" id="RRT93499.1"/>
    </source>
</evidence>
<dbReference type="Pfam" id="PF00561">
    <property type="entry name" value="Abhydrolase_1"/>
    <property type="match status" value="1"/>
</dbReference>
<sequence length="541" mass="61710">MRNYFFILIVTICTILQAQIKLKGSVKDSNNLPISYCSIGIKNSEVGAITDENGNFSIEIPENLSKSQLIFDALGYDEISKSIEEVQQNSIIILNEKSISLSEVTLKTEKMKEKIIGQKTRPMLTFSKMFDENVPTIEQGNIFEIYPTTKLNAFNFHIIPSSKFEEITLKVNIYSVKNGLPVESILDKNIIYKTFTTGWQKINLTPYKFRFKNVNQIAVTLQLVDYKKLAQEDFVFGISAKKSLAKDLLFRYQSQGNWEASAGVFIANLDILYSKDKLTINEEKPEEIDTKTKELISYYQHKENAKKLIYGKNKSGKYIDINDAKIYYEEYGQGEPLIFLHGNNGSIEDFYQQIPFFAKHYRVIVVDTRGQGRSTDLTNTPYTYEEFANDLFQVIQKLNLKKVNLVGWSDGGNTALIFNVQHSELVNKIIIIGAVLNPNGVSKELIENLKSLANKPSENANLRLIELMLNEPNITKSELNKIQNPVLVIAGEKDEVKEIHTKEIQQNISKAELLIIPNSTHYVPFEQPKILNEAILKFLRN</sequence>
<dbReference type="SUPFAM" id="SSF53474">
    <property type="entry name" value="alpha/beta-Hydrolases"/>
    <property type="match status" value="1"/>
</dbReference>
<reference evidence="3 4" key="1">
    <citation type="submission" date="2018-10" db="EMBL/GenBank/DDBJ databases">
        <title>Transmission dynamics of multidrug resistant bacteria on intensive care unit surfaces.</title>
        <authorList>
            <person name="D'Souza A.W."/>
            <person name="Potter R.F."/>
            <person name="Wallace M."/>
            <person name="Shupe A."/>
            <person name="Patel S."/>
            <person name="Sun S."/>
            <person name="Gul D."/>
            <person name="Kwon J.H."/>
            <person name="Andleeb S."/>
            <person name="Burnham C.-A.D."/>
            <person name="Dantas G."/>
        </authorList>
    </citation>
    <scope>NUCLEOTIDE SEQUENCE [LARGE SCALE GENOMIC DNA]</scope>
    <source>
        <strain evidence="3 4">WF_348</strain>
    </source>
</reference>
<gene>
    <name evidence="3" type="ORF">EGI89_03600</name>
</gene>
<evidence type="ECO:0000259" key="2">
    <source>
        <dbReference type="Pfam" id="PF00561"/>
    </source>
</evidence>
<dbReference type="PRINTS" id="PR00111">
    <property type="entry name" value="ABHYDROLASE"/>
</dbReference>